<feature type="domain" description="Endonuclease/exonuclease/phosphatase" evidence="1">
    <location>
        <begin position="84"/>
        <end position="303"/>
    </location>
</feature>
<organism evidence="2 3">
    <name type="scientific">Alienimonas californiensis</name>
    <dbReference type="NCBI Taxonomy" id="2527989"/>
    <lineage>
        <taxon>Bacteria</taxon>
        <taxon>Pseudomonadati</taxon>
        <taxon>Planctomycetota</taxon>
        <taxon>Planctomycetia</taxon>
        <taxon>Planctomycetales</taxon>
        <taxon>Planctomycetaceae</taxon>
        <taxon>Alienimonas</taxon>
    </lineage>
</organism>
<dbReference type="Gene3D" id="3.60.10.10">
    <property type="entry name" value="Endonuclease/exonuclease/phosphatase"/>
    <property type="match status" value="1"/>
</dbReference>
<dbReference type="GO" id="GO:0004519">
    <property type="term" value="F:endonuclease activity"/>
    <property type="evidence" value="ECO:0007669"/>
    <property type="project" value="UniProtKB-KW"/>
</dbReference>
<dbReference type="InterPro" id="IPR005135">
    <property type="entry name" value="Endo/exonuclease/phosphatase"/>
</dbReference>
<keyword evidence="2" id="KW-0378">Hydrolase</keyword>
<name>A0A517P909_9PLAN</name>
<protein>
    <submittedName>
        <fullName evidence="2">Endonuclease/Exonuclease/phosphatase family protein</fullName>
    </submittedName>
</protein>
<keyword evidence="2" id="KW-0269">Exonuclease</keyword>
<dbReference type="InterPro" id="IPR006311">
    <property type="entry name" value="TAT_signal"/>
</dbReference>
<proteinExistence type="predicted"/>
<keyword evidence="3" id="KW-1185">Reference proteome</keyword>
<dbReference type="EMBL" id="CP036265">
    <property type="protein sequence ID" value="QDT15863.1"/>
    <property type="molecule type" value="Genomic_DNA"/>
</dbReference>
<dbReference type="InterPro" id="IPR036691">
    <property type="entry name" value="Endo/exonu/phosph_ase_sf"/>
</dbReference>
<evidence type="ECO:0000313" key="3">
    <source>
        <dbReference type="Proteomes" id="UP000318741"/>
    </source>
</evidence>
<dbReference type="GO" id="GO:0004527">
    <property type="term" value="F:exonuclease activity"/>
    <property type="evidence" value="ECO:0007669"/>
    <property type="project" value="UniProtKB-KW"/>
</dbReference>
<dbReference type="PROSITE" id="PS51318">
    <property type="entry name" value="TAT"/>
    <property type="match status" value="1"/>
</dbReference>
<dbReference type="Proteomes" id="UP000318741">
    <property type="component" value="Chromosome"/>
</dbReference>
<dbReference type="InterPro" id="IPR019546">
    <property type="entry name" value="TAT_signal_bac_arc"/>
</dbReference>
<dbReference type="Pfam" id="PF03372">
    <property type="entry name" value="Exo_endo_phos"/>
    <property type="match status" value="1"/>
</dbReference>
<evidence type="ECO:0000313" key="2">
    <source>
        <dbReference type="EMBL" id="QDT15863.1"/>
    </source>
</evidence>
<accession>A0A517P909</accession>
<dbReference type="NCBIfam" id="TIGR01409">
    <property type="entry name" value="TAT_signal_seq"/>
    <property type="match status" value="1"/>
</dbReference>
<sequence>MAMTALPSSSPAAPSRRGFLRQAGAAGLAAVAATRVPAFAGPAFAGAGEGPRPLRVIAYNVYDCTGWPKDRALGKKATALGQMPARFAHELALYEPDIVNFSESPPEAVVRQIAERLGMNFVTFPSGGKWPGTLLSKYEIVDPQNAPVVGGERPAELFTRHWGRATVKLPGGEPLIVHSAHLNPFPTPEVRLREIPAMLAAMRSDLDAGRSMLLIGDLNHTPDVAEHRLWTDAGWVDTFAKVGGQDVGKGAGLTIKADEPSWRIDYVMAAGPIASQAVESRPLFEGAFRTNPADPQSFALSDHLPQLAVFDLAK</sequence>
<evidence type="ECO:0000259" key="1">
    <source>
        <dbReference type="Pfam" id="PF03372"/>
    </source>
</evidence>
<dbReference type="SUPFAM" id="SSF56219">
    <property type="entry name" value="DNase I-like"/>
    <property type="match status" value="1"/>
</dbReference>
<gene>
    <name evidence="2" type="ORF">CA12_19580</name>
</gene>
<keyword evidence="2" id="KW-0540">Nuclease</keyword>
<dbReference type="AlphaFoldDB" id="A0A517P909"/>
<dbReference type="KEGG" id="acaf:CA12_19580"/>
<keyword evidence="2" id="KW-0255">Endonuclease</keyword>
<reference evidence="2 3" key="1">
    <citation type="submission" date="2019-02" db="EMBL/GenBank/DDBJ databases">
        <title>Deep-cultivation of Planctomycetes and their phenomic and genomic characterization uncovers novel biology.</title>
        <authorList>
            <person name="Wiegand S."/>
            <person name="Jogler M."/>
            <person name="Boedeker C."/>
            <person name="Pinto D."/>
            <person name="Vollmers J."/>
            <person name="Rivas-Marin E."/>
            <person name="Kohn T."/>
            <person name="Peeters S.H."/>
            <person name="Heuer A."/>
            <person name="Rast P."/>
            <person name="Oberbeckmann S."/>
            <person name="Bunk B."/>
            <person name="Jeske O."/>
            <person name="Meyerdierks A."/>
            <person name="Storesund J.E."/>
            <person name="Kallscheuer N."/>
            <person name="Luecker S."/>
            <person name="Lage O.M."/>
            <person name="Pohl T."/>
            <person name="Merkel B.J."/>
            <person name="Hornburger P."/>
            <person name="Mueller R.-W."/>
            <person name="Bruemmer F."/>
            <person name="Labrenz M."/>
            <person name="Spormann A.M."/>
            <person name="Op den Camp H."/>
            <person name="Overmann J."/>
            <person name="Amann R."/>
            <person name="Jetten M.S.M."/>
            <person name="Mascher T."/>
            <person name="Medema M.H."/>
            <person name="Devos D.P."/>
            <person name="Kaster A.-K."/>
            <person name="Ovreas L."/>
            <person name="Rohde M."/>
            <person name="Galperin M.Y."/>
            <person name="Jogler C."/>
        </authorList>
    </citation>
    <scope>NUCLEOTIDE SEQUENCE [LARGE SCALE GENOMIC DNA]</scope>
    <source>
        <strain evidence="2 3">CA12</strain>
    </source>
</reference>